<comment type="similarity">
    <text evidence="2 8">Belongs to the glycosyl hydrolase 28 family.</text>
</comment>
<evidence type="ECO:0000256" key="7">
    <source>
        <dbReference type="ARBA" id="ARBA00023316"/>
    </source>
</evidence>
<evidence type="ECO:0000256" key="4">
    <source>
        <dbReference type="ARBA" id="ARBA00022525"/>
    </source>
</evidence>
<gene>
    <name evidence="9" type="ORF">Cni_G06722</name>
</gene>
<name>A0AAQ3JX56_9LILI</name>
<evidence type="ECO:0000256" key="3">
    <source>
        <dbReference type="ARBA" id="ARBA00022512"/>
    </source>
</evidence>
<dbReference type="GO" id="GO:0071555">
    <property type="term" value="P:cell wall organization"/>
    <property type="evidence" value="ECO:0007669"/>
    <property type="project" value="UniProtKB-KW"/>
</dbReference>
<dbReference type="Proteomes" id="UP001327560">
    <property type="component" value="Chromosome 2"/>
</dbReference>
<keyword evidence="4" id="KW-0964">Secreted</keyword>
<keyword evidence="5 8" id="KW-0378">Hydrolase</keyword>
<reference evidence="9 10" key="1">
    <citation type="submission" date="2023-10" db="EMBL/GenBank/DDBJ databases">
        <title>Chromosome-scale genome assembly provides insights into flower coloration mechanisms of Canna indica.</title>
        <authorList>
            <person name="Li C."/>
        </authorList>
    </citation>
    <scope>NUCLEOTIDE SEQUENCE [LARGE SCALE GENOMIC DNA]</scope>
    <source>
        <tissue evidence="9">Flower</tissue>
    </source>
</reference>
<dbReference type="Pfam" id="PF00295">
    <property type="entry name" value="Glyco_hydro_28"/>
    <property type="match status" value="1"/>
</dbReference>
<dbReference type="InterPro" id="IPR011050">
    <property type="entry name" value="Pectin_lyase_fold/virulence"/>
</dbReference>
<keyword evidence="10" id="KW-1185">Reference proteome</keyword>
<dbReference type="AlphaFoldDB" id="A0AAQ3JX56"/>
<dbReference type="InterPro" id="IPR012334">
    <property type="entry name" value="Pectin_lyas_fold"/>
</dbReference>
<dbReference type="PANTHER" id="PTHR31375">
    <property type="match status" value="1"/>
</dbReference>
<evidence type="ECO:0000313" key="10">
    <source>
        <dbReference type="Proteomes" id="UP001327560"/>
    </source>
</evidence>
<proteinExistence type="inferred from homology"/>
<keyword evidence="6 8" id="KW-0326">Glycosidase</keyword>
<sequence length="63" mass="7170">MATTESAFAGVTDFIFEDIIMKNVYNPIMIDQEYCPFERCAEKDPSLVKIKNSKFKNIKGTST</sequence>
<protein>
    <submittedName>
        <fullName evidence="9">Uncharacterized protein</fullName>
    </submittedName>
</protein>
<keyword evidence="7" id="KW-0961">Cell wall biogenesis/degradation</keyword>
<organism evidence="9 10">
    <name type="scientific">Canna indica</name>
    <name type="common">Indian-shot</name>
    <dbReference type="NCBI Taxonomy" id="4628"/>
    <lineage>
        <taxon>Eukaryota</taxon>
        <taxon>Viridiplantae</taxon>
        <taxon>Streptophyta</taxon>
        <taxon>Embryophyta</taxon>
        <taxon>Tracheophyta</taxon>
        <taxon>Spermatophyta</taxon>
        <taxon>Magnoliopsida</taxon>
        <taxon>Liliopsida</taxon>
        <taxon>Zingiberales</taxon>
        <taxon>Cannaceae</taxon>
        <taxon>Canna</taxon>
    </lineage>
</organism>
<evidence type="ECO:0000256" key="5">
    <source>
        <dbReference type="ARBA" id="ARBA00022801"/>
    </source>
</evidence>
<dbReference type="SUPFAM" id="SSF51126">
    <property type="entry name" value="Pectin lyase-like"/>
    <property type="match status" value="1"/>
</dbReference>
<dbReference type="Gene3D" id="2.160.20.10">
    <property type="entry name" value="Single-stranded right-handed beta-helix, Pectin lyase-like"/>
    <property type="match status" value="1"/>
</dbReference>
<evidence type="ECO:0000256" key="1">
    <source>
        <dbReference type="ARBA" id="ARBA00004191"/>
    </source>
</evidence>
<dbReference type="GO" id="GO:0004650">
    <property type="term" value="F:polygalacturonase activity"/>
    <property type="evidence" value="ECO:0007669"/>
    <property type="project" value="InterPro"/>
</dbReference>
<dbReference type="InterPro" id="IPR000743">
    <property type="entry name" value="Glyco_hydro_28"/>
</dbReference>
<dbReference type="GO" id="GO:0005975">
    <property type="term" value="P:carbohydrate metabolic process"/>
    <property type="evidence" value="ECO:0007669"/>
    <property type="project" value="InterPro"/>
</dbReference>
<keyword evidence="3" id="KW-0134">Cell wall</keyword>
<evidence type="ECO:0000313" key="9">
    <source>
        <dbReference type="EMBL" id="WOK98014.1"/>
    </source>
</evidence>
<evidence type="ECO:0000256" key="2">
    <source>
        <dbReference type="ARBA" id="ARBA00008834"/>
    </source>
</evidence>
<dbReference type="EMBL" id="CP136891">
    <property type="protein sequence ID" value="WOK98014.1"/>
    <property type="molecule type" value="Genomic_DNA"/>
</dbReference>
<comment type="subcellular location">
    <subcellularLocation>
        <location evidence="1">Secreted</location>
        <location evidence="1">Cell wall</location>
    </subcellularLocation>
</comment>
<evidence type="ECO:0000256" key="6">
    <source>
        <dbReference type="ARBA" id="ARBA00023295"/>
    </source>
</evidence>
<evidence type="ECO:0000256" key="8">
    <source>
        <dbReference type="RuleBase" id="RU361169"/>
    </source>
</evidence>
<accession>A0AAQ3JX56</accession>